<name>A0A378KNC1_9GAMM</name>
<dbReference type="RefSeq" id="WP_115176587.1">
    <property type="nucleotide sequence ID" value="NZ_UGNY01000002.1"/>
</dbReference>
<reference evidence="1 2" key="1">
    <citation type="submission" date="2018-06" db="EMBL/GenBank/DDBJ databases">
        <authorList>
            <consortium name="Pathogen Informatics"/>
            <person name="Doyle S."/>
        </authorList>
    </citation>
    <scope>NUCLEOTIDE SEQUENCE [LARGE SCALE GENOMIC DNA]</scope>
    <source>
        <strain evidence="1 2">NCTC11978</strain>
    </source>
</reference>
<evidence type="ECO:0000313" key="2">
    <source>
        <dbReference type="Proteomes" id="UP000254033"/>
    </source>
</evidence>
<evidence type="ECO:0000313" key="1">
    <source>
        <dbReference type="EMBL" id="STX88260.1"/>
    </source>
</evidence>
<gene>
    <name evidence="1" type="ORF">NCTC11978_03277</name>
</gene>
<organism evidence="1 2">
    <name type="scientific">Legionella feeleii</name>
    <dbReference type="NCBI Taxonomy" id="453"/>
    <lineage>
        <taxon>Bacteria</taxon>
        <taxon>Pseudomonadati</taxon>
        <taxon>Pseudomonadota</taxon>
        <taxon>Gammaproteobacteria</taxon>
        <taxon>Legionellales</taxon>
        <taxon>Legionellaceae</taxon>
        <taxon>Legionella</taxon>
    </lineage>
</organism>
<dbReference type="AlphaFoldDB" id="A0A378KNC1"/>
<dbReference type="EMBL" id="UGNY01000002">
    <property type="protein sequence ID" value="STX88260.1"/>
    <property type="molecule type" value="Genomic_DNA"/>
</dbReference>
<accession>A0A378KNC1</accession>
<sequence>MQSKCEDFNELPKELKIETAQRLSNRDLINLSLTSRYHWALFKPLLDVRKLLHYVARGDHEIVRLMLMNDISLIFKRGVVKDCSGREFESISPFEYALWALDKHLWDSMIACIPGGEEGRKIFAQLIAHYERVCTDGVTYKLDGKIITEQHFDFENTIIKELQIQVDSINASGTRDWAAINRHWREGVGGAQKLLPMHVVHEYCSDRSFYPVPEFNSQATSSKQFYNWIHERDENWFNSDSKLGIDFAIYKGRSGLVIGQRFCARGANSSSVRAPCHEDLDALTTLYEVRKIDFINLQSQLLEQIIPNNHHHVAPA</sequence>
<dbReference type="Proteomes" id="UP000254033">
    <property type="component" value="Unassembled WGS sequence"/>
</dbReference>
<protein>
    <submittedName>
        <fullName evidence="1">SidC homolog</fullName>
    </submittedName>
</protein>
<proteinExistence type="predicted"/>